<dbReference type="STRING" id="1314778.A0A5C3P049"/>
<feature type="region of interest" description="Disordered" evidence="1">
    <location>
        <begin position="827"/>
        <end position="848"/>
    </location>
</feature>
<feature type="region of interest" description="Disordered" evidence="1">
    <location>
        <begin position="1"/>
        <end position="46"/>
    </location>
</feature>
<dbReference type="PANTHER" id="PTHR33266:SF1">
    <property type="entry name" value="F-BOX DOMAIN-CONTAINING PROTEIN"/>
    <property type="match status" value="1"/>
</dbReference>
<name>A0A5C3P049_9APHY</name>
<accession>A0A5C3P049</accession>
<feature type="compositionally biased region" description="Acidic residues" evidence="1">
    <location>
        <begin position="949"/>
        <end position="961"/>
    </location>
</feature>
<dbReference type="EMBL" id="ML211491">
    <property type="protein sequence ID" value="TFK82379.1"/>
    <property type="molecule type" value="Genomic_DNA"/>
</dbReference>
<feature type="compositionally biased region" description="Basic and acidic residues" evidence="1">
    <location>
        <begin position="1"/>
        <end position="13"/>
    </location>
</feature>
<keyword evidence="3" id="KW-1185">Reference proteome</keyword>
<gene>
    <name evidence="2" type="ORF">K466DRAFT_666544</name>
</gene>
<dbReference type="Proteomes" id="UP000308197">
    <property type="component" value="Unassembled WGS sequence"/>
</dbReference>
<evidence type="ECO:0000313" key="2">
    <source>
        <dbReference type="EMBL" id="TFK82379.1"/>
    </source>
</evidence>
<protein>
    <submittedName>
        <fullName evidence="2">Uncharacterized protein</fullName>
    </submittedName>
</protein>
<evidence type="ECO:0000256" key="1">
    <source>
        <dbReference type="SAM" id="MobiDB-lite"/>
    </source>
</evidence>
<feature type="region of interest" description="Disordered" evidence="1">
    <location>
        <begin position="936"/>
        <end position="961"/>
    </location>
</feature>
<dbReference type="PANTHER" id="PTHR33266">
    <property type="entry name" value="CHROMOSOME 15, WHOLE GENOME SHOTGUN SEQUENCE"/>
    <property type="match status" value="1"/>
</dbReference>
<feature type="compositionally biased region" description="Basic residues" evidence="1">
    <location>
        <begin position="21"/>
        <end position="30"/>
    </location>
</feature>
<reference evidence="2 3" key="1">
    <citation type="journal article" date="2019" name="Nat. Ecol. Evol.">
        <title>Megaphylogeny resolves global patterns of mushroom evolution.</title>
        <authorList>
            <person name="Varga T."/>
            <person name="Krizsan K."/>
            <person name="Foldi C."/>
            <person name="Dima B."/>
            <person name="Sanchez-Garcia M."/>
            <person name="Sanchez-Ramirez S."/>
            <person name="Szollosi G.J."/>
            <person name="Szarkandi J.G."/>
            <person name="Papp V."/>
            <person name="Albert L."/>
            <person name="Andreopoulos W."/>
            <person name="Angelini C."/>
            <person name="Antonin V."/>
            <person name="Barry K.W."/>
            <person name="Bougher N.L."/>
            <person name="Buchanan P."/>
            <person name="Buyck B."/>
            <person name="Bense V."/>
            <person name="Catcheside P."/>
            <person name="Chovatia M."/>
            <person name="Cooper J."/>
            <person name="Damon W."/>
            <person name="Desjardin D."/>
            <person name="Finy P."/>
            <person name="Geml J."/>
            <person name="Haridas S."/>
            <person name="Hughes K."/>
            <person name="Justo A."/>
            <person name="Karasinski D."/>
            <person name="Kautmanova I."/>
            <person name="Kiss B."/>
            <person name="Kocsube S."/>
            <person name="Kotiranta H."/>
            <person name="LaButti K.M."/>
            <person name="Lechner B.E."/>
            <person name="Liimatainen K."/>
            <person name="Lipzen A."/>
            <person name="Lukacs Z."/>
            <person name="Mihaltcheva S."/>
            <person name="Morgado L.N."/>
            <person name="Niskanen T."/>
            <person name="Noordeloos M.E."/>
            <person name="Ohm R.A."/>
            <person name="Ortiz-Santana B."/>
            <person name="Ovrebo C."/>
            <person name="Racz N."/>
            <person name="Riley R."/>
            <person name="Savchenko A."/>
            <person name="Shiryaev A."/>
            <person name="Soop K."/>
            <person name="Spirin V."/>
            <person name="Szebenyi C."/>
            <person name="Tomsovsky M."/>
            <person name="Tulloss R.E."/>
            <person name="Uehling J."/>
            <person name="Grigoriev I.V."/>
            <person name="Vagvolgyi C."/>
            <person name="Papp T."/>
            <person name="Martin F.M."/>
            <person name="Miettinen O."/>
            <person name="Hibbett D.S."/>
            <person name="Nagy L.G."/>
        </authorList>
    </citation>
    <scope>NUCLEOTIDE SEQUENCE [LARGE SCALE GENOMIC DNA]</scope>
    <source>
        <strain evidence="2 3">HHB13444</strain>
    </source>
</reference>
<evidence type="ECO:0000313" key="3">
    <source>
        <dbReference type="Proteomes" id="UP000308197"/>
    </source>
</evidence>
<dbReference type="AlphaFoldDB" id="A0A5C3P049"/>
<proteinExistence type="predicted"/>
<organism evidence="2 3">
    <name type="scientific">Polyporus arcularius HHB13444</name>
    <dbReference type="NCBI Taxonomy" id="1314778"/>
    <lineage>
        <taxon>Eukaryota</taxon>
        <taxon>Fungi</taxon>
        <taxon>Dikarya</taxon>
        <taxon>Basidiomycota</taxon>
        <taxon>Agaricomycotina</taxon>
        <taxon>Agaricomycetes</taxon>
        <taxon>Polyporales</taxon>
        <taxon>Polyporaceae</taxon>
        <taxon>Polyporus</taxon>
    </lineage>
</organism>
<sequence>MAPKTKRPERGNDESPQTPQKNKKARHASRFSRFPSCAPADAKSQARTVYPEYTQADVDRLPQDRLKDLVELRIQPEYAVPALLDFLHEHTGTIVHVGVNGERLDAILQDERFMDCWKKRREPGKMVEIMNHRKSIIRAGKNPNINPSPYNDQPRGVYDKEAAVKSWNCDYVGPAAQVLIQTIRREMTLKKNPYAHFAAFTQSSGTGKSRAVDELAKEVLCIPVIFGPLPKGGFPPMDLDAQLCLLAYDTRESFAKTVQAFLYAMFSEAREVVKDAILPQVKPDDPDLVKHITQLFREEMNHGMVFDAHGEFRKRFYRDVRTKAEKFVMTCDELPDDKSLTRKFAVKAENSDRLETVYDAAKAFLEVLYPEGNTYQVKKPCVILCFDEARSLTTIEQDGWSRFEELRRALRIIVELPIFSLFLSTKGKLEQFAPLPKKSGSRIASGNLSMYAPIVATPLDVLADTFPIYSKKPWTLMRAASTYHMAHLGRPLFAAMYEQSSFEFKRTIVDYAAGKLLDLRREDRPEPSKLSYAQKLALIAVRLPFNFRAVSPESVDDEWRQVSNHLRLVLYADVGFARVLTASASEPLLAEASYSYTIPYRWQNPPEYRFDFYSTLAQHVNSSQLDLGTRGEMLGAMITLDARDRAASLYTRRTGRSVDLGEDGAGRITAVVEFLRALIPEEYHEVCLDGLPAAYLEGEENTLLRDAFAEGRTYFNHYVKVVSFEEVSQEMLLLALTRGAAFVCADGQDEFDLVIPVLMGDKLEKSKVTAIFIRVNTSSRFGRKLHAPLFACIDPRGGERPFFPEGVEKPPPIIRMVFALAAPSEQSSVSVRKQPKRSESRPPKQPGFTAYDIWFSGASRETFGVIQSEDEEKSIATLSTMRDQRDVIHWYTEKKYVQEAVRQMQPLASTENDHADNWVDYTPDSDASFYADDHESTVTAVEVRPARDSEDEDTGSEDNEE</sequence>
<dbReference type="InParanoid" id="A0A5C3P049"/>